<accession>A0A022RRJ9</accession>
<keyword evidence="7" id="KW-1185">Reference proteome</keyword>
<dbReference type="AlphaFoldDB" id="A0A022RRJ9"/>
<protein>
    <recommendedName>
        <fullName evidence="5">Glycosyltransferase</fullName>
        <ecNumber evidence="5">2.4.1.-</ecNumber>
    </recommendedName>
</protein>
<evidence type="ECO:0000256" key="2">
    <source>
        <dbReference type="ARBA" id="ARBA00022676"/>
    </source>
</evidence>
<dbReference type="SUPFAM" id="SSF53756">
    <property type="entry name" value="UDP-Glycosyltransferase/glycogen phosphorylase"/>
    <property type="match status" value="1"/>
</dbReference>
<dbReference type="PANTHER" id="PTHR48047">
    <property type="entry name" value="GLYCOSYLTRANSFERASE"/>
    <property type="match status" value="1"/>
</dbReference>
<evidence type="ECO:0000256" key="4">
    <source>
        <dbReference type="RuleBase" id="RU003718"/>
    </source>
</evidence>
<dbReference type="FunFam" id="3.40.50.2000:FF:000071">
    <property type="entry name" value="Glycosyltransferase"/>
    <property type="match status" value="1"/>
</dbReference>
<dbReference type="InterPro" id="IPR035595">
    <property type="entry name" value="UDP_glycos_trans_CS"/>
</dbReference>
<dbReference type="GO" id="GO:0035251">
    <property type="term" value="F:UDP-glucosyltransferase activity"/>
    <property type="evidence" value="ECO:0000318"/>
    <property type="project" value="GO_Central"/>
</dbReference>
<dbReference type="EC" id="2.4.1.-" evidence="5"/>
<keyword evidence="2 4" id="KW-0328">Glycosyltransferase</keyword>
<gene>
    <name evidence="6" type="ORF">MIMGU_mgv1a018398mg</name>
</gene>
<comment type="similarity">
    <text evidence="1 4">Belongs to the UDP-glycosyltransferase family.</text>
</comment>
<dbReference type="InterPro" id="IPR002213">
    <property type="entry name" value="UDP_glucos_trans"/>
</dbReference>
<dbReference type="Gene3D" id="3.40.50.2000">
    <property type="entry name" value="Glycogen Phosphorylase B"/>
    <property type="match status" value="2"/>
</dbReference>
<proteinExistence type="inferred from homology"/>
<dbReference type="KEGG" id="egt:105952104"/>
<organism evidence="6 7">
    <name type="scientific">Erythranthe guttata</name>
    <name type="common">Yellow monkey flower</name>
    <name type="synonym">Mimulus guttatus</name>
    <dbReference type="NCBI Taxonomy" id="4155"/>
    <lineage>
        <taxon>Eukaryota</taxon>
        <taxon>Viridiplantae</taxon>
        <taxon>Streptophyta</taxon>
        <taxon>Embryophyta</taxon>
        <taxon>Tracheophyta</taxon>
        <taxon>Spermatophyta</taxon>
        <taxon>Magnoliopsida</taxon>
        <taxon>eudicotyledons</taxon>
        <taxon>Gunneridae</taxon>
        <taxon>Pentapetalae</taxon>
        <taxon>asterids</taxon>
        <taxon>lamiids</taxon>
        <taxon>Lamiales</taxon>
        <taxon>Phrymaceae</taxon>
        <taxon>Erythranthe</taxon>
    </lineage>
</organism>
<evidence type="ECO:0000256" key="1">
    <source>
        <dbReference type="ARBA" id="ARBA00009995"/>
    </source>
</evidence>
<dbReference type="EMBL" id="KI630281">
    <property type="protein sequence ID" value="EYU42689.1"/>
    <property type="molecule type" value="Genomic_DNA"/>
</dbReference>
<dbReference type="Proteomes" id="UP000030748">
    <property type="component" value="Unassembled WGS sequence"/>
</dbReference>
<evidence type="ECO:0000313" key="7">
    <source>
        <dbReference type="Proteomes" id="UP000030748"/>
    </source>
</evidence>
<dbReference type="OMA" id="TIEFPCA"/>
<dbReference type="CDD" id="cd03784">
    <property type="entry name" value="GT1_Gtf-like"/>
    <property type="match status" value="1"/>
</dbReference>
<dbReference type="Pfam" id="PF00201">
    <property type="entry name" value="UDPGT"/>
    <property type="match status" value="1"/>
</dbReference>
<reference evidence="6 7" key="1">
    <citation type="journal article" date="2013" name="Proc. Natl. Acad. Sci. U.S.A.">
        <title>Fine-scale variation in meiotic recombination in Mimulus inferred from population shotgun sequencing.</title>
        <authorList>
            <person name="Hellsten U."/>
            <person name="Wright K.M."/>
            <person name="Jenkins J."/>
            <person name="Shu S."/>
            <person name="Yuan Y."/>
            <person name="Wessler S.R."/>
            <person name="Schmutz J."/>
            <person name="Willis J.H."/>
            <person name="Rokhsar D.S."/>
        </authorList>
    </citation>
    <scope>NUCLEOTIDE SEQUENCE [LARGE SCALE GENOMIC DNA]</scope>
    <source>
        <strain evidence="7">cv. DUN x IM62</strain>
    </source>
</reference>
<name>A0A022RRJ9_ERYGU</name>
<dbReference type="PANTHER" id="PTHR48047:SF45">
    <property type="entry name" value="SCOPOLETIN GLUCOSYLTRANSFERASE-LIKE"/>
    <property type="match status" value="1"/>
</dbReference>
<dbReference type="STRING" id="4155.A0A022RRJ9"/>
<dbReference type="PhylomeDB" id="A0A022RRJ9"/>
<sequence length="477" mass="53136">MGKLHIFFFPMLAHGHMIPILDMAKLFTSRGLRTTIISTPAFSQPIKKAQNSGIEIGIQTIEFPPKDSGLPDHIVSLDQVTDDELIPNFVKALSLLQPPLEKLLQEFRPDCLISDMFLPWTVDSAAKFGIPRLVFHGTSYFALSATEQMRRHKPFENVSSDLEPFIVPNLPHEVKLVRTQVPEYDLEENESDLIELMKRMKESDGRSYGVVANTFYELEPDYADHYRNVLGRKAWNIGPLFLCNGESKTVVRGKKSAIDIHECISWLDSKSPNSVVYVCFGSMAVFPPSQLREIAIGLENSGLDFVWVVREEGSEIEEWMPLGFEDRVKNRGLIIRGWAPQVVILDHAAIGGFVTHCGWNSTLEGICGGVPVVTWPLFAEQFFNEKLVTEVLGIGVSIGNTKWERVSSGGVTAAAVAKAVEAVMVGESAAEMRRRAVSYKEMARKAVEEGGSSYNDLSVLIQDLSDYRSSSKINNII</sequence>
<dbReference type="PROSITE" id="PS00375">
    <property type="entry name" value="UDPGT"/>
    <property type="match status" value="1"/>
</dbReference>
<evidence type="ECO:0000256" key="5">
    <source>
        <dbReference type="RuleBase" id="RU362057"/>
    </source>
</evidence>
<dbReference type="OrthoDB" id="884626at2759"/>
<evidence type="ECO:0000256" key="3">
    <source>
        <dbReference type="ARBA" id="ARBA00022679"/>
    </source>
</evidence>
<keyword evidence="3 4" id="KW-0808">Transferase</keyword>
<evidence type="ECO:0000313" key="6">
    <source>
        <dbReference type="EMBL" id="EYU42689.1"/>
    </source>
</evidence>
<dbReference type="FunFam" id="3.40.50.2000:FF:000047">
    <property type="entry name" value="Glycosyltransferase"/>
    <property type="match status" value="1"/>
</dbReference>
<dbReference type="eggNOG" id="KOG1192">
    <property type="taxonomic scope" value="Eukaryota"/>
</dbReference>